<proteinExistence type="predicted"/>
<comment type="caution">
    <text evidence="2">The sequence shown here is derived from an EMBL/GenBank/DDBJ whole genome shotgun (WGS) entry which is preliminary data.</text>
</comment>
<organism evidence="2 3">
    <name type="scientific">Alloalcanivorax balearicus MACL04</name>
    <dbReference type="NCBI Taxonomy" id="1177182"/>
    <lineage>
        <taxon>Bacteria</taxon>
        <taxon>Pseudomonadati</taxon>
        <taxon>Pseudomonadota</taxon>
        <taxon>Gammaproteobacteria</taxon>
        <taxon>Oceanospirillales</taxon>
        <taxon>Alcanivoracaceae</taxon>
        <taxon>Alloalcanivorax</taxon>
    </lineage>
</organism>
<keyword evidence="3" id="KW-1185">Reference proteome</keyword>
<dbReference type="EMBL" id="ARXS01000009">
    <property type="protein sequence ID" value="MCU5782632.1"/>
    <property type="molecule type" value="Genomic_DNA"/>
</dbReference>
<name>A0ABT2QYM6_9GAMM</name>
<protein>
    <submittedName>
        <fullName evidence="2">Uncharacterized protein</fullName>
    </submittedName>
</protein>
<feature type="compositionally biased region" description="Polar residues" evidence="1">
    <location>
        <begin position="7"/>
        <end position="20"/>
    </location>
</feature>
<gene>
    <name evidence="2" type="ORF">MA04_01932</name>
</gene>
<sequence length="67" mass="7469">MEGRINGETTMSRTSLSRSPGSGDFNDAALVDEQGREIPITEAMILKACRELEQAWRYPRQADRKAG</sequence>
<evidence type="ECO:0000256" key="1">
    <source>
        <dbReference type="SAM" id="MobiDB-lite"/>
    </source>
</evidence>
<evidence type="ECO:0000313" key="2">
    <source>
        <dbReference type="EMBL" id="MCU5782632.1"/>
    </source>
</evidence>
<reference evidence="2" key="1">
    <citation type="submission" date="2012-09" db="EMBL/GenBank/DDBJ databases">
        <title>Genome Sequence of alkane-degrading Bacterium Alcanivorax balearicus MACL04.</title>
        <authorList>
            <person name="Lai Q."/>
            <person name="Shao Z."/>
        </authorList>
    </citation>
    <scope>NUCLEOTIDE SEQUENCE</scope>
    <source>
        <strain evidence="2">MACL04</strain>
    </source>
</reference>
<dbReference type="NCBIfam" id="NF045613">
    <property type="entry name" value="PA1571_fam"/>
    <property type="match status" value="1"/>
</dbReference>
<feature type="region of interest" description="Disordered" evidence="1">
    <location>
        <begin position="1"/>
        <end position="27"/>
    </location>
</feature>
<dbReference type="InterPro" id="IPR054635">
    <property type="entry name" value="PA1571-like"/>
</dbReference>
<evidence type="ECO:0000313" key="3">
    <source>
        <dbReference type="Proteomes" id="UP001064106"/>
    </source>
</evidence>
<dbReference type="Proteomes" id="UP001064106">
    <property type="component" value="Unassembled WGS sequence"/>
</dbReference>
<accession>A0ABT2QYM6</accession>